<dbReference type="Proteomes" id="UP001165960">
    <property type="component" value="Unassembled WGS sequence"/>
</dbReference>
<gene>
    <name evidence="1" type="ORF">DSO57_1010491</name>
</gene>
<dbReference type="EMBL" id="QTSX02005005">
    <property type="protein sequence ID" value="KAJ9062468.1"/>
    <property type="molecule type" value="Genomic_DNA"/>
</dbReference>
<comment type="caution">
    <text evidence="1">The sequence shown here is derived from an EMBL/GenBank/DDBJ whole genome shotgun (WGS) entry which is preliminary data.</text>
</comment>
<reference evidence="1" key="1">
    <citation type="submission" date="2022-04" db="EMBL/GenBank/DDBJ databases">
        <title>Genome of the entomopathogenic fungus Entomophthora muscae.</title>
        <authorList>
            <person name="Elya C."/>
            <person name="Lovett B.R."/>
            <person name="Lee E."/>
            <person name="Macias A.M."/>
            <person name="Hajek A.E."/>
            <person name="De Bivort B.L."/>
            <person name="Kasson M.T."/>
            <person name="De Fine Licht H.H."/>
            <person name="Stajich J.E."/>
        </authorList>
    </citation>
    <scope>NUCLEOTIDE SEQUENCE</scope>
    <source>
        <strain evidence="1">Berkeley</strain>
    </source>
</reference>
<sequence>MVTRFRMSVVVFIKGAKGCHVVLGMGWWLYKVVYSVFFSPLRCIPGPFILQLFPAYEMLMTQGGLWAWQEREYHRRYGRTFRKGWNTVLLASEDALREIHASSSFLKSDHFLATQVMGENIFSTINPEFHRKRKRIMAQAFSIPEVEALDQVVRTNVVDVATEILETHAAQGAAVDMFRMFGNISLDMIGVVGFGKSFETLVTGSHAAEEWFGDVLVRIYLSLFLPFVQSFPNPSKQKLLKLGEDAIQSVKRAPLGKSISLALINAKDPQTGDRLTDKELAEEAVLQIMAGLESTTSTMTWVLHLLLSHPDFLQDVIDELITRFPSRDAVITMEDCRAGCLPYLDAAIKETMRVMPTAPGCFERVVPKGGRVLHGYFLPAGTRVGVNTLTLHTLPEVWGKDAHIFTPRRWINMTKVPSAYAPFSIGARACIGKHLAMAEIRLTLATLLRKFHFHPLSNVPLTPYSLLFNIPKESKMHVHVTARTY</sequence>
<organism evidence="1 2">
    <name type="scientific">Entomophthora muscae</name>
    <dbReference type="NCBI Taxonomy" id="34485"/>
    <lineage>
        <taxon>Eukaryota</taxon>
        <taxon>Fungi</taxon>
        <taxon>Fungi incertae sedis</taxon>
        <taxon>Zoopagomycota</taxon>
        <taxon>Entomophthoromycotina</taxon>
        <taxon>Entomophthoromycetes</taxon>
        <taxon>Entomophthorales</taxon>
        <taxon>Entomophthoraceae</taxon>
        <taxon>Entomophthora</taxon>
    </lineage>
</organism>
<evidence type="ECO:0000313" key="2">
    <source>
        <dbReference type="Proteomes" id="UP001165960"/>
    </source>
</evidence>
<name>A0ACC2SJF9_9FUNG</name>
<keyword evidence="2" id="KW-1185">Reference proteome</keyword>
<evidence type="ECO:0000313" key="1">
    <source>
        <dbReference type="EMBL" id="KAJ9062468.1"/>
    </source>
</evidence>
<protein>
    <submittedName>
        <fullName evidence="1">Uncharacterized protein</fullName>
    </submittedName>
</protein>
<proteinExistence type="predicted"/>
<accession>A0ACC2SJF9</accession>